<gene>
    <name evidence="2" type="ORF">NEUTE1DRAFT_108198</name>
</gene>
<reference evidence="3" key="1">
    <citation type="journal article" date="2011" name="Genetics">
        <title>Massive changes in genome architecture accompany the transition to self-fertility in the filamentous fungus Neurospora tetrasperma.</title>
        <authorList>
            <person name="Ellison C.E."/>
            <person name="Stajich J.E."/>
            <person name="Jacobson D.J."/>
            <person name="Natvig D.O."/>
            <person name="Lapidus A."/>
            <person name="Foster B."/>
            <person name="Aerts A."/>
            <person name="Riley R."/>
            <person name="Lindquist E.A."/>
            <person name="Grigoriev I.V."/>
            <person name="Taylor J.W."/>
        </authorList>
    </citation>
    <scope>NUCLEOTIDE SEQUENCE [LARGE SCALE GENOMIC DNA]</scope>
    <source>
        <strain evidence="3">FGSC 2508 / P0657</strain>
    </source>
</reference>
<dbReference type="Proteomes" id="UP000008065">
    <property type="component" value="Unassembled WGS sequence"/>
</dbReference>
<dbReference type="AlphaFoldDB" id="F8MGB3"/>
<dbReference type="RefSeq" id="XP_009848934.1">
    <property type="nucleotide sequence ID" value="XM_009850632.1"/>
</dbReference>
<sequence>MDADHQEDKHGAIITRLIAAQWQTGALDQTAIREADHFHTFSTRREETLWKFQVHSTTTSTTRIDKAVVHSAPLGYGPPFQLAHNGLLRHLCGCTWLIFEKVVFQGPWILGRKFGLRVHHGVDGKGEVAAWYYNRSTPSSPLRAGTGCQTPDKFANAHAIPQGQPPTQVRTGKSHKTERAKPQCSQGPNLEMAVRADSLTLFAQVFPKVAFAGKKSEIGQYIPTKLSLWERKQSKLRG</sequence>
<dbReference type="VEuPathDB" id="FungiDB:NEUTE1DRAFT_108198"/>
<dbReference type="EMBL" id="GL891303">
    <property type="protein sequence ID" value="EGO58588.1"/>
    <property type="molecule type" value="Genomic_DNA"/>
</dbReference>
<organism evidence="2 3">
    <name type="scientific">Neurospora tetrasperma (strain FGSC 2508 / ATCC MYA-4615 / P0657)</name>
    <dbReference type="NCBI Taxonomy" id="510951"/>
    <lineage>
        <taxon>Eukaryota</taxon>
        <taxon>Fungi</taxon>
        <taxon>Dikarya</taxon>
        <taxon>Ascomycota</taxon>
        <taxon>Pezizomycotina</taxon>
        <taxon>Sordariomycetes</taxon>
        <taxon>Sordariomycetidae</taxon>
        <taxon>Sordariales</taxon>
        <taxon>Sordariaceae</taxon>
        <taxon>Neurospora</taxon>
    </lineage>
</organism>
<accession>F8MGB3</accession>
<evidence type="ECO:0000313" key="2">
    <source>
        <dbReference type="EMBL" id="EGO58588.1"/>
    </source>
</evidence>
<proteinExistence type="predicted"/>
<evidence type="ECO:0000256" key="1">
    <source>
        <dbReference type="SAM" id="MobiDB-lite"/>
    </source>
</evidence>
<keyword evidence="3" id="KW-1185">Reference proteome</keyword>
<feature type="region of interest" description="Disordered" evidence="1">
    <location>
        <begin position="159"/>
        <end position="185"/>
    </location>
</feature>
<protein>
    <submittedName>
        <fullName evidence="2">Uncharacterized protein</fullName>
    </submittedName>
</protein>
<dbReference type="HOGENOM" id="CLU_1166120_0_0_1"/>
<evidence type="ECO:0000313" key="3">
    <source>
        <dbReference type="Proteomes" id="UP000008065"/>
    </source>
</evidence>
<dbReference type="GeneID" id="20822386"/>
<dbReference type="KEGG" id="nte:NEUTE1DRAFT108198"/>
<name>F8MGB3_NEUT8</name>